<dbReference type="AlphaFoldDB" id="A0A382KUE6"/>
<proteinExistence type="predicted"/>
<feature type="transmembrane region" description="Helical" evidence="1">
    <location>
        <begin position="118"/>
        <end position="137"/>
    </location>
</feature>
<organism evidence="2">
    <name type="scientific">marine metagenome</name>
    <dbReference type="NCBI Taxonomy" id="408172"/>
    <lineage>
        <taxon>unclassified sequences</taxon>
        <taxon>metagenomes</taxon>
        <taxon>ecological metagenomes</taxon>
    </lineage>
</organism>
<feature type="non-terminal residue" evidence="2">
    <location>
        <position position="158"/>
    </location>
</feature>
<feature type="transmembrane region" description="Helical" evidence="1">
    <location>
        <begin position="28"/>
        <end position="46"/>
    </location>
</feature>
<keyword evidence="1" id="KW-0472">Membrane</keyword>
<name>A0A382KUE6_9ZZZZ</name>
<protein>
    <recommendedName>
        <fullName evidence="3">Glycosyltransferase RgtA/B/C/D-like domain-containing protein</fullName>
    </recommendedName>
</protein>
<accession>A0A382KUE6</accession>
<keyword evidence="1" id="KW-1133">Transmembrane helix</keyword>
<gene>
    <name evidence="2" type="ORF">METZ01_LOCUS279115</name>
</gene>
<reference evidence="2" key="1">
    <citation type="submission" date="2018-05" db="EMBL/GenBank/DDBJ databases">
        <authorList>
            <person name="Lanie J.A."/>
            <person name="Ng W.-L."/>
            <person name="Kazmierczak K.M."/>
            <person name="Andrzejewski T.M."/>
            <person name="Davidsen T.M."/>
            <person name="Wayne K.J."/>
            <person name="Tettelin H."/>
            <person name="Glass J.I."/>
            <person name="Rusch D."/>
            <person name="Podicherti R."/>
            <person name="Tsui H.-C.T."/>
            <person name="Winkler M.E."/>
        </authorList>
    </citation>
    <scope>NUCLEOTIDE SEQUENCE</scope>
</reference>
<dbReference type="EMBL" id="UINC01081945">
    <property type="protein sequence ID" value="SVC26261.1"/>
    <property type="molecule type" value="Genomic_DNA"/>
</dbReference>
<keyword evidence="1" id="KW-0812">Transmembrane</keyword>
<evidence type="ECO:0000313" key="2">
    <source>
        <dbReference type="EMBL" id="SVC26261.1"/>
    </source>
</evidence>
<evidence type="ECO:0000256" key="1">
    <source>
        <dbReference type="SAM" id="Phobius"/>
    </source>
</evidence>
<evidence type="ECO:0008006" key="3">
    <source>
        <dbReference type="Google" id="ProtNLM"/>
    </source>
</evidence>
<sequence length="158" mass="17427">MVRKRREQKKSAPHKDAVPRSIPRVPTWLPPALFVSLTVVLFREFIFSEQMLFGSDTLSLGYVARAFYAEALGELGGFPRWAPLILGGTPFIEALASGDSLYPPSLLLLVLMEPYRALGWKLVLHIAFAGLFMFGWVRTIGASRTAALLGGTSYMLAP</sequence>